<dbReference type="Pfam" id="PF13620">
    <property type="entry name" value="CarboxypepD_reg"/>
    <property type="match status" value="1"/>
</dbReference>
<dbReference type="InterPro" id="IPR039426">
    <property type="entry name" value="TonB-dep_rcpt-like"/>
</dbReference>
<evidence type="ECO:0000256" key="5">
    <source>
        <dbReference type="ARBA" id="ARBA00023136"/>
    </source>
</evidence>
<dbReference type="GO" id="GO:0044718">
    <property type="term" value="P:siderophore transmembrane transport"/>
    <property type="evidence" value="ECO:0007669"/>
    <property type="project" value="TreeGrafter"/>
</dbReference>
<sequence length="890" mass="97228">MKIGCVFLTAWCVLPRSLPAQEVTGNLRGRVVAFQSEPVPDVRVIVAGPSLQGTRTTRTDLRGSFQVLALPPGSYTVRLARIGFRPVVVDSVSVRIGGTTNVGLVTIEPQAIELGEVGVTAQRFSIDPTSTTIGANVDAATYDALPVGRDYRSVVAFLPHANTSYYPGDPVNIGGATGLENAYFIDGVNTTPPHFQGSLPVASFALPYNFVRAVEVKEGGYDARYGRAIGGTVNAVTYSGGNRFEGDVFAFFTNSGLTGPGRIGLKDVRNDNLSSYDFGARVGGPILRDRLWFSAAYNPQVESANRGVPGWAGYRDRFRRHAFAGKLTWRAAASTSVELLLFGDRSTHHEVTGALFSGWGAVDSVANPDPYLVFSRGWHTSASLRLTRHVGARAVLEATVARATSFSRQGAETARGDTEPLSLDYITSTMSGGLASKESPHDARTAATLRGTLELGAHTVVAGAEYEDNRFSDTSVSHLVFRLDSALWIKDSTLVPWTVHNRVPTLYAEDSWRIGARVTVDAGLRWAGEYVYGSSGLAQSFPNEWQPRLGVSYQLGRLGTQRLFGSWGIYYQQQPLDIASGFFVPYPELWIYYSSDPRVPGTSSDSTTDVSTYPTQYPNIRGLKVEHHREVALGYERLVGTSLRFTARVMRRDLLSAFGFGLDTADARYWVLGVPGEGALSFLPKMRRSYTALELSAEWARRALQARFSYVLSRTYGNFTGFYASDYGSACPGCFGGLQIAEERNNSTGLLPNDRTHVLKLAGAYRWHFGVTTGAFLTWQSGTPLNEFGVNPTYTRATFLVPRGSAGRTPAIWDVNLRLAYPFSLGRGVAARATVDWLHVGSPRRPVWLEPFHYVSEDANGNPINLNPTYGQVRSYQPPTQARLGVEFTF</sequence>
<dbReference type="Gene3D" id="2.170.130.10">
    <property type="entry name" value="TonB-dependent receptor, plug domain"/>
    <property type="match status" value="1"/>
</dbReference>
<gene>
    <name evidence="8" type="ORF">E6H05_08530</name>
</gene>
<dbReference type="PANTHER" id="PTHR30069:SF46">
    <property type="entry name" value="OAR PROTEIN"/>
    <property type="match status" value="1"/>
</dbReference>
<reference evidence="8 9" key="1">
    <citation type="journal article" date="2019" name="Nat. Microbiol.">
        <title>Mediterranean grassland soil C-N compound turnover is dependent on rainfall and depth, and is mediated by genomically divergent microorganisms.</title>
        <authorList>
            <person name="Diamond S."/>
            <person name="Andeer P.F."/>
            <person name="Li Z."/>
            <person name="Crits-Christoph A."/>
            <person name="Burstein D."/>
            <person name="Anantharaman K."/>
            <person name="Lane K.R."/>
            <person name="Thomas B.C."/>
            <person name="Pan C."/>
            <person name="Northen T.R."/>
            <person name="Banfield J.F."/>
        </authorList>
    </citation>
    <scope>NUCLEOTIDE SEQUENCE [LARGE SCALE GENOMIC DNA]</scope>
    <source>
        <strain evidence="8">NP_8</strain>
    </source>
</reference>
<dbReference type="SUPFAM" id="SSF49452">
    <property type="entry name" value="Starch-binding domain-like"/>
    <property type="match status" value="1"/>
</dbReference>
<keyword evidence="2" id="KW-0813">Transport</keyword>
<organism evidence="8 9">
    <name type="scientific">Candidatus Segetimicrobium genomatis</name>
    <dbReference type="NCBI Taxonomy" id="2569760"/>
    <lineage>
        <taxon>Bacteria</taxon>
        <taxon>Bacillati</taxon>
        <taxon>Candidatus Sysuimicrobiota</taxon>
        <taxon>Candidatus Sysuimicrobiia</taxon>
        <taxon>Candidatus Sysuimicrobiales</taxon>
        <taxon>Candidatus Segetimicrobiaceae</taxon>
        <taxon>Candidatus Segetimicrobium</taxon>
    </lineage>
</organism>
<dbReference type="InterPro" id="IPR057601">
    <property type="entry name" value="Oar-like_b-barrel"/>
</dbReference>
<accession>A0A537IS69</accession>
<evidence type="ECO:0000256" key="2">
    <source>
        <dbReference type="ARBA" id="ARBA00022448"/>
    </source>
</evidence>
<evidence type="ECO:0000256" key="3">
    <source>
        <dbReference type="ARBA" id="ARBA00022452"/>
    </source>
</evidence>
<dbReference type="GO" id="GO:0030246">
    <property type="term" value="F:carbohydrate binding"/>
    <property type="evidence" value="ECO:0007669"/>
    <property type="project" value="InterPro"/>
</dbReference>
<proteinExistence type="predicted"/>
<dbReference type="GO" id="GO:0015344">
    <property type="term" value="F:siderophore uptake transmembrane transporter activity"/>
    <property type="evidence" value="ECO:0007669"/>
    <property type="project" value="TreeGrafter"/>
</dbReference>
<feature type="domain" description="TonB-dependent transporter Oar-like beta-barrel" evidence="7">
    <location>
        <begin position="236"/>
        <end position="299"/>
    </location>
</feature>
<name>A0A537IS69_9BACT</name>
<dbReference type="Gene3D" id="2.40.170.20">
    <property type="entry name" value="TonB-dependent receptor, beta-barrel domain"/>
    <property type="match status" value="1"/>
</dbReference>
<dbReference type="EMBL" id="VBAP01000061">
    <property type="protein sequence ID" value="TMI73892.1"/>
    <property type="molecule type" value="Genomic_DNA"/>
</dbReference>
<dbReference type="GO" id="GO:0009279">
    <property type="term" value="C:cell outer membrane"/>
    <property type="evidence" value="ECO:0007669"/>
    <property type="project" value="UniProtKB-SubCell"/>
</dbReference>
<dbReference type="AlphaFoldDB" id="A0A537IS69"/>
<dbReference type="Proteomes" id="UP000318834">
    <property type="component" value="Unassembled WGS sequence"/>
</dbReference>
<keyword evidence="5" id="KW-0472">Membrane</keyword>
<dbReference type="PANTHER" id="PTHR30069">
    <property type="entry name" value="TONB-DEPENDENT OUTER MEMBRANE RECEPTOR"/>
    <property type="match status" value="1"/>
</dbReference>
<evidence type="ECO:0000313" key="8">
    <source>
        <dbReference type="EMBL" id="TMI73892.1"/>
    </source>
</evidence>
<dbReference type="SUPFAM" id="SSF56935">
    <property type="entry name" value="Porins"/>
    <property type="match status" value="1"/>
</dbReference>
<protein>
    <submittedName>
        <fullName evidence="8">TonB-dependent receptor</fullName>
    </submittedName>
</protein>
<evidence type="ECO:0000313" key="9">
    <source>
        <dbReference type="Proteomes" id="UP000318834"/>
    </source>
</evidence>
<keyword evidence="8" id="KW-0675">Receptor</keyword>
<keyword evidence="4" id="KW-0812">Transmembrane</keyword>
<dbReference type="Pfam" id="PF25183">
    <property type="entry name" value="OMP_b-brl_4"/>
    <property type="match status" value="1"/>
</dbReference>
<dbReference type="InterPro" id="IPR013784">
    <property type="entry name" value="Carb-bd-like_fold"/>
</dbReference>
<comment type="subcellular location">
    <subcellularLocation>
        <location evidence="1">Cell outer membrane</location>
        <topology evidence="1">Multi-pass membrane protein</topology>
    </subcellularLocation>
</comment>
<keyword evidence="3" id="KW-1134">Transmembrane beta strand</keyword>
<keyword evidence="6" id="KW-0998">Cell outer membrane</keyword>
<evidence type="ECO:0000256" key="1">
    <source>
        <dbReference type="ARBA" id="ARBA00004571"/>
    </source>
</evidence>
<evidence type="ECO:0000256" key="6">
    <source>
        <dbReference type="ARBA" id="ARBA00023237"/>
    </source>
</evidence>
<comment type="caution">
    <text evidence="8">The sequence shown here is derived from an EMBL/GenBank/DDBJ whole genome shotgun (WGS) entry which is preliminary data.</text>
</comment>
<dbReference type="Gene3D" id="2.60.40.1120">
    <property type="entry name" value="Carboxypeptidase-like, regulatory domain"/>
    <property type="match status" value="1"/>
</dbReference>
<evidence type="ECO:0000259" key="7">
    <source>
        <dbReference type="Pfam" id="PF25183"/>
    </source>
</evidence>
<dbReference type="InterPro" id="IPR037066">
    <property type="entry name" value="Plug_dom_sf"/>
</dbReference>
<dbReference type="InterPro" id="IPR036942">
    <property type="entry name" value="Beta-barrel_TonB_sf"/>
</dbReference>
<evidence type="ECO:0000256" key="4">
    <source>
        <dbReference type="ARBA" id="ARBA00022692"/>
    </source>
</evidence>